<dbReference type="Ensembl" id="ENSMMOT00000000093.1">
    <property type="protein sequence ID" value="ENSMMOP00000000093.1"/>
    <property type="gene ID" value="ENSMMOG00000000082.1"/>
</dbReference>
<accession>A0A3Q3VJF3</accession>
<dbReference type="SUPFAM" id="SSF54495">
    <property type="entry name" value="UBC-like"/>
    <property type="match status" value="1"/>
</dbReference>
<proteinExistence type="predicted"/>
<sequence>MSYLEWAECQLAELELLTSMFPTQEELEMTDQLAAAELRGYVEISDSADSPPPSRPQFLIKLRLDTMDVTLSCAYPSEYPSVLPEIAVRCASLSRAQQTQLHTDLNAYLVENCQGEVCVLSAVDWVKENLQPFINKSLSAAPVPKKESASAQPQEVFSRLWIYSHHIYNKMKRKNILEWSKELGLSGFSMPGKPGIVCVEGPQCACEEFWSRVKVLTWKKIMIRHREDIPLDQQSEDSSAVRNIDSLRKFTGFEEAVFDPHGNRGNHMDLGLLYQFLNEKGCCDVFQIYFGIEGR</sequence>
<feature type="domain" description="RWD" evidence="1">
    <location>
        <begin position="12"/>
        <end position="133"/>
    </location>
</feature>
<dbReference type="InterPro" id="IPR059181">
    <property type="entry name" value="RWDD2A-B_C"/>
</dbReference>
<dbReference type="InterPro" id="IPR017359">
    <property type="entry name" value="Phi-like"/>
</dbReference>
<dbReference type="CDD" id="cd24163">
    <property type="entry name" value="RWDD2_C"/>
    <property type="match status" value="1"/>
</dbReference>
<dbReference type="PANTHER" id="PTHR15955">
    <property type="entry name" value="RWD DOMAIN CONTAINING PROTEIN 2"/>
    <property type="match status" value="1"/>
</dbReference>
<dbReference type="PIRSF" id="PIRSF038021">
    <property type="entry name" value="UCP038021_RWDD2"/>
    <property type="match status" value="1"/>
</dbReference>
<dbReference type="CDD" id="cd23829">
    <property type="entry name" value="RWD_RWDD2"/>
    <property type="match status" value="1"/>
</dbReference>
<evidence type="ECO:0000259" key="1">
    <source>
        <dbReference type="PROSITE" id="PS50908"/>
    </source>
</evidence>
<dbReference type="AlphaFoldDB" id="A0A3Q3VJF3"/>
<dbReference type="Pfam" id="PF05773">
    <property type="entry name" value="RWD"/>
    <property type="match status" value="1"/>
</dbReference>
<dbReference type="InterPro" id="IPR010541">
    <property type="entry name" value="Prp3_C"/>
</dbReference>
<dbReference type="Gene3D" id="3.10.110.10">
    <property type="entry name" value="Ubiquitin Conjugating Enzyme"/>
    <property type="match status" value="1"/>
</dbReference>
<dbReference type="PANTHER" id="PTHR15955:SF8">
    <property type="entry name" value="RWD DOMAIN-CONTAINING PROTEIN 2B-RELATED"/>
    <property type="match status" value="1"/>
</dbReference>
<dbReference type="PROSITE" id="PS50908">
    <property type="entry name" value="RWD"/>
    <property type="match status" value="1"/>
</dbReference>
<keyword evidence="3" id="KW-1185">Reference proteome</keyword>
<reference evidence="2" key="2">
    <citation type="submission" date="2025-09" db="UniProtKB">
        <authorList>
            <consortium name="Ensembl"/>
        </authorList>
    </citation>
    <scope>IDENTIFICATION</scope>
</reference>
<dbReference type="InterPro" id="IPR016135">
    <property type="entry name" value="UBQ-conjugating_enzyme/RWD"/>
</dbReference>
<organism evidence="2 3">
    <name type="scientific">Mola mola</name>
    <name type="common">Ocean sunfish</name>
    <name type="synonym">Tetraodon mola</name>
    <dbReference type="NCBI Taxonomy" id="94237"/>
    <lineage>
        <taxon>Eukaryota</taxon>
        <taxon>Metazoa</taxon>
        <taxon>Chordata</taxon>
        <taxon>Craniata</taxon>
        <taxon>Vertebrata</taxon>
        <taxon>Euteleostomi</taxon>
        <taxon>Actinopterygii</taxon>
        <taxon>Neopterygii</taxon>
        <taxon>Teleostei</taxon>
        <taxon>Neoteleostei</taxon>
        <taxon>Acanthomorphata</taxon>
        <taxon>Eupercaria</taxon>
        <taxon>Tetraodontiformes</taxon>
        <taxon>Molidae</taxon>
        <taxon>Mola</taxon>
    </lineage>
</organism>
<dbReference type="Pfam" id="PF06544">
    <property type="entry name" value="Prp3_C"/>
    <property type="match status" value="1"/>
</dbReference>
<evidence type="ECO:0000313" key="2">
    <source>
        <dbReference type="Ensembl" id="ENSMMOP00000000093.1"/>
    </source>
</evidence>
<protein>
    <recommendedName>
        <fullName evidence="1">RWD domain-containing protein</fullName>
    </recommendedName>
</protein>
<dbReference type="SMART" id="SM00591">
    <property type="entry name" value="RWD"/>
    <property type="match status" value="1"/>
</dbReference>
<dbReference type="Proteomes" id="UP000261620">
    <property type="component" value="Unplaced"/>
</dbReference>
<dbReference type="InterPro" id="IPR006575">
    <property type="entry name" value="RWD_dom"/>
</dbReference>
<evidence type="ECO:0000313" key="3">
    <source>
        <dbReference type="Proteomes" id="UP000261620"/>
    </source>
</evidence>
<dbReference type="STRING" id="94237.ENSMMOP00000000093"/>
<reference evidence="2" key="1">
    <citation type="submission" date="2025-08" db="UniProtKB">
        <authorList>
            <consortium name="Ensembl"/>
        </authorList>
    </citation>
    <scope>IDENTIFICATION</scope>
</reference>
<dbReference type="OMA" id="IDAYMSF"/>
<name>A0A3Q3VJF3_MOLML</name>